<reference evidence="2" key="1">
    <citation type="submission" date="2016-11" db="UniProtKB">
        <authorList>
            <consortium name="WormBaseParasite"/>
        </authorList>
    </citation>
    <scope>IDENTIFICATION</scope>
    <source>
        <strain evidence="2">KR3021</strain>
    </source>
</reference>
<accession>A0AC35U6C7</accession>
<dbReference type="Proteomes" id="UP000095286">
    <property type="component" value="Unplaced"/>
</dbReference>
<evidence type="ECO:0000313" key="2">
    <source>
        <dbReference type="WBParaSite" id="RSKR_0000815600.1"/>
    </source>
</evidence>
<proteinExistence type="predicted"/>
<protein>
    <submittedName>
        <fullName evidence="2">Carbonic anhydrase</fullName>
    </submittedName>
</protein>
<sequence length="271" mass="30901">MKGLDKVLQGVLKFRKNVRKDLVKQFEQVRNNPQPTALFFTCMDSRILPARFTSSNVGDMFVVRNSGNMIPGARSYGSAGYEVSVNTEPAALELAVKRGNINHVIVCGHSDCKAINTLYELDIEKQKFSESSPMDRWLRRNGYDSLKKLKKRIRIGPNIPIEFITEDESYSFSALIDPNDEHNIEDKLSQINTLQQLLNIASHEFMTEYMSDKKVFIHAMWFDIYTGNMHMFSKPDKKFVLIDENNTDQLLADVQSEMKALKGHKHGAGCC</sequence>
<name>A0AC35U6C7_9BILA</name>
<evidence type="ECO:0000313" key="1">
    <source>
        <dbReference type="Proteomes" id="UP000095286"/>
    </source>
</evidence>
<dbReference type="WBParaSite" id="RSKR_0000815600.1">
    <property type="protein sequence ID" value="RSKR_0000815600.1"/>
    <property type="gene ID" value="RSKR_0000815600"/>
</dbReference>
<organism evidence="1 2">
    <name type="scientific">Rhabditophanes sp. KR3021</name>
    <dbReference type="NCBI Taxonomy" id="114890"/>
    <lineage>
        <taxon>Eukaryota</taxon>
        <taxon>Metazoa</taxon>
        <taxon>Ecdysozoa</taxon>
        <taxon>Nematoda</taxon>
        <taxon>Chromadorea</taxon>
        <taxon>Rhabditida</taxon>
        <taxon>Tylenchina</taxon>
        <taxon>Panagrolaimomorpha</taxon>
        <taxon>Strongyloidoidea</taxon>
        <taxon>Alloionematidae</taxon>
        <taxon>Rhabditophanes</taxon>
    </lineage>
</organism>